<dbReference type="RefSeq" id="WP_338397064.1">
    <property type="nucleotide sequence ID" value="NZ_AP025292.1"/>
</dbReference>
<dbReference type="EMBL" id="AP025292">
    <property type="protein sequence ID" value="BDC99888.1"/>
    <property type="molecule type" value="Genomic_DNA"/>
</dbReference>
<feature type="transmembrane region" description="Helical" evidence="2">
    <location>
        <begin position="16"/>
        <end position="36"/>
    </location>
</feature>
<dbReference type="InterPro" id="IPR003018">
    <property type="entry name" value="GAF"/>
</dbReference>
<protein>
    <recommendedName>
        <fullName evidence="3">PAS domain-containing protein</fullName>
    </recommendedName>
</protein>
<dbReference type="InterPro" id="IPR029016">
    <property type="entry name" value="GAF-like_dom_sf"/>
</dbReference>
<dbReference type="InterPro" id="IPR013656">
    <property type="entry name" value="PAS_4"/>
</dbReference>
<keyword evidence="1" id="KW-0175">Coiled coil</keyword>
<evidence type="ECO:0000259" key="3">
    <source>
        <dbReference type="PROSITE" id="PS50112"/>
    </source>
</evidence>
<feature type="transmembrane region" description="Helical" evidence="2">
    <location>
        <begin position="42"/>
        <end position="67"/>
    </location>
</feature>
<evidence type="ECO:0000313" key="5">
    <source>
        <dbReference type="Proteomes" id="UP001354989"/>
    </source>
</evidence>
<keyword evidence="2" id="KW-1133">Transmembrane helix</keyword>
<organism evidence="4 5">
    <name type="scientific">Persicobacter psychrovividus</name>
    <dbReference type="NCBI Taxonomy" id="387638"/>
    <lineage>
        <taxon>Bacteria</taxon>
        <taxon>Pseudomonadati</taxon>
        <taxon>Bacteroidota</taxon>
        <taxon>Cytophagia</taxon>
        <taxon>Cytophagales</taxon>
        <taxon>Persicobacteraceae</taxon>
        <taxon>Persicobacter</taxon>
    </lineage>
</organism>
<keyword evidence="2" id="KW-0472">Membrane</keyword>
<feature type="domain" description="PAS" evidence="3">
    <location>
        <begin position="378"/>
        <end position="431"/>
    </location>
</feature>
<feature type="coiled-coil region" evidence="1">
    <location>
        <begin position="322"/>
        <end position="392"/>
    </location>
</feature>
<dbReference type="Gene3D" id="3.30.450.40">
    <property type="match status" value="1"/>
</dbReference>
<dbReference type="SUPFAM" id="SSF55781">
    <property type="entry name" value="GAF domain-like"/>
    <property type="match status" value="1"/>
</dbReference>
<gene>
    <name evidence="4" type="ORF">PEPS_21690</name>
</gene>
<evidence type="ECO:0000256" key="2">
    <source>
        <dbReference type="SAM" id="Phobius"/>
    </source>
</evidence>
<dbReference type="InterPro" id="IPR035965">
    <property type="entry name" value="PAS-like_dom_sf"/>
</dbReference>
<keyword evidence="5" id="KW-1185">Reference proteome</keyword>
<proteinExistence type="predicted"/>
<evidence type="ECO:0000313" key="4">
    <source>
        <dbReference type="EMBL" id="BDC99888.1"/>
    </source>
</evidence>
<dbReference type="PROSITE" id="PS50112">
    <property type="entry name" value="PAS"/>
    <property type="match status" value="1"/>
</dbReference>
<dbReference type="Pfam" id="PF08448">
    <property type="entry name" value="PAS_4"/>
    <property type="match status" value="1"/>
</dbReference>
<name>A0ABM7VFZ9_9BACT</name>
<accession>A0ABM7VFZ9</accession>
<keyword evidence="2" id="KW-0812">Transmembrane</keyword>
<dbReference type="SUPFAM" id="SSF55785">
    <property type="entry name" value="PYP-like sensor domain (PAS domain)"/>
    <property type="match status" value="1"/>
</dbReference>
<reference evidence="4 5" key="1">
    <citation type="submission" date="2021-12" db="EMBL/GenBank/DDBJ databases">
        <title>Genome sequencing of bacteria with rrn-lacking chromosome and rrn-plasmid.</title>
        <authorList>
            <person name="Anda M."/>
            <person name="Iwasaki W."/>
        </authorList>
    </citation>
    <scope>NUCLEOTIDE SEQUENCE [LARGE SCALE GENOMIC DNA]</scope>
    <source>
        <strain evidence="4 5">NBRC 101262</strain>
    </source>
</reference>
<dbReference type="Pfam" id="PF13185">
    <property type="entry name" value="GAF_2"/>
    <property type="match status" value="1"/>
</dbReference>
<evidence type="ECO:0000256" key="1">
    <source>
        <dbReference type="SAM" id="Coils"/>
    </source>
</evidence>
<dbReference type="InterPro" id="IPR000014">
    <property type="entry name" value="PAS"/>
</dbReference>
<dbReference type="SMART" id="SM00065">
    <property type="entry name" value="GAF"/>
    <property type="match status" value="1"/>
</dbReference>
<sequence length="522" mass="60018">MEEHQPIKGKLKLKTYFAIASVIGLLNLLGMLLLAFDIKSALYPTIALTVVINLLVMFFGIAIRIGIEGMLKDMKSFVKYSEEWKSSKYITEEFTRVHQELFNLSNYFDDLVNYAQEMEQLSFRERTIKEGDRLGAALSSMGIKLRKSAEEDQRTQWANAGLANFSSLFRKTDHLNISGFCDQFVSDLAKYINANQVAIHVTEQAPEGYTRIVMKGSYAYGRKKFMEHEVRVGEGLVGQAYLERKPIYLKDVPSDFCRITSGLGEAVPSNVYILPLVYNDEVRGVLEIASFHIFEDFEMAFVQQLGEEVAAMIDSRVVKEHTNMLLEESMKQKQELEASEEELRQNIEEMQATQEELERMKREEQDTYSKMMKQLQAQKQMVTEVLDEVEGKVYIKDHEGKFYLFNKAVLNDYGVTADHLRGRDDSSFFEYEVAKGYWDAEKEIIQEGKTVYSLERVEVNEQEKFWLITKLPMKIPTTGEMGLLGIQREVTSVLKGNPGYIDILKKQYPSIRIMIEEDALTA</sequence>
<dbReference type="Gene3D" id="3.30.450.20">
    <property type="entry name" value="PAS domain"/>
    <property type="match status" value="1"/>
</dbReference>
<dbReference type="Proteomes" id="UP001354989">
    <property type="component" value="Chromosome"/>
</dbReference>